<evidence type="ECO:0000313" key="2">
    <source>
        <dbReference type="Proteomes" id="UP000276133"/>
    </source>
</evidence>
<gene>
    <name evidence="1" type="ORF">BpHYR1_008896</name>
</gene>
<protein>
    <submittedName>
        <fullName evidence="1">Uncharacterized protein</fullName>
    </submittedName>
</protein>
<keyword evidence="2" id="KW-1185">Reference proteome</keyword>
<organism evidence="1 2">
    <name type="scientific">Brachionus plicatilis</name>
    <name type="common">Marine rotifer</name>
    <name type="synonym">Brachionus muelleri</name>
    <dbReference type="NCBI Taxonomy" id="10195"/>
    <lineage>
        <taxon>Eukaryota</taxon>
        <taxon>Metazoa</taxon>
        <taxon>Spiralia</taxon>
        <taxon>Gnathifera</taxon>
        <taxon>Rotifera</taxon>
        <taxon>Eurotatoria</taxon>
        <taxon>Monogononta</taxon>
        <taxon>Pseudotrocha</taxon>
        <taxon>Ploima</taxon>
        <taxon>Brachionidae</taxon>
        <taxon>Brachionus</taxon>
    </lineage>
</organism>
<name>A0A3M7RPJ9_BRAPC</name>
<dbReference type="AlphaFoldDB" id="A0A3M7RPJ9"/>
<accession>A0A3M7RPJ9</accession>
<evidence type="ECO:0000313" key="1">
    <source>
        <dbReference type="EMBL" id="RNA25503.1"/>
    </source>
</evidence>
<dbReference type="PANTHER" id="PTHR21696:SF2">
    <property type="entry name" value="PROTEIN UNC-79 HOMOLOG"/>
    <property type="match status" value="1"/>
</dbReference>
<reference evidence="1 2" key="1">
    <citation type="journal article" date="2018" name="Sci. Rep.">
        <title>Genomic signatures of local adaptation to the degree of environmental predictability in rotifers.</title>
        <authorList>
            <person name="Franch-Gras L."/>
            <person name="Hahn C."/>
            <person name="Garcia-Roger E.M."/>
            <person name="Carmona M.J."/>
            <person name="Serra M."/>
            <person name="Gomez A."/>
        </authorList>
    </citation>
    <scope>NUCLEOTIDE SEQUENCE [LARGE SCALE GENOMIC DNA]</scope>
    <source>
        <strain evidence="1">HYR1</strain>
    </source>
</reference>
<dbReference type="Proteomes" id="UP000276133">
    <property type="component" value="Unassembled WGS sequence"/>
</dbReference>
<sequence length="311" mass="35604">MISFIGDIHSLTRIKQNLRSEKHLQTDLSEDTLGAQLKGGLAQFLALEFTELNKSKDKDLRSIQKYMPWLSNLPSNAQQGAKEFVDCIDHIRFLSWILIGSLTHSALTRNKGTVISYPIPITCGNYIGEHVFYILNGFAEHSKTSAIHMSSLFHSFILCQLWTMYCEQIHHAYDTENDSSALNSIMEFWTRITPGILQLLSQTKVDNDKYFKELADMVILHFLSLIEGLQEYNSIVLAKFFPIWVQVLFMSPLQGDQLKRVKQCLNHQTSAEIQLNTNANYSILIKCLQRLQYKVAMIEMQSSNAAQLYNS</sequence>
<comment type="caution">
    <text evidence="1">The sequence shown here is derived from an EMBL/GenBank/DDBJ whole genome shotgun (WGS) entry which is preliminary data.</text>
</comment>
<proteinExistence type="predicted"/>
<dbReference type="STRING" id="10195.A0A3M7RPJ9"/>
<dbReference type="PANTHER" id="PTHR21696">
    <property type="entry name" value="PROTEIN UNC-79 HOMOLOG"/>
    <property type="match status" value="1"/>
</dbReference>
<dbReference type="InterPro" id="IPR024855">
    <property type="entry name" value="UNC79"/>
</dbReference>
<dbReference type="OrthoDB" id="6270916at2759"/>
<dbReference type="EMBL" id="REGN01002915">
    <property type="protein sequence ID" value="RNA25503.1"/>
    <property type="molecule type" value="Genomic_DNA"/>
</dbReference>